<reference evidence="2 3" key="1">
    <citation type="submission" date="2020-01" db="EMBL/GenBank/DDBJ databases">
        <title>Sulfitobacter sediminilitoris sp. nov., isolated from a tidal flat.</title>
        <authorList>
            <person name="Park S."/>
            <person name="Yoon J.-H."/>
        </authorList>
    </citation>
    <scope>NUCLEOTIDE SEQUENCE [LARGE SCALE GENOMIC DNA]</scope>
    <source>
        <strain evidence="2 3">JBTF-M27</strain>
    </source>
</reference>
<dbReference type="EMBL" id="JAABNT010000008">
    <property type="protein sequence ID" value="NEK23467.1"/>
    <property type="molecule type" value="Genomic_DNA"/>
</dbReference>
<dbReference type="Proteomes" id="UP000468591">
    <property type="component" value="Unassembled WGS sequence"/>
</dbReference>
<dbReference type="PANTHER" id="PTHR43415:SF3">
    <property type="entry name" value="GNAT-FAMILY ACETYLTRANSFERASE"/>
    <property type="match status" value="1"/>
</dbReference>
<dbReference type="SUPFAM" id="SSF55729">
    <property type="entry name" value="Acyl-CoA N-acyltransferases (Nat)"/>
    <property type="match status" value="1"/>
</dbReference>
<name>A0A6P0CC39_9RHOB</name>
<proteinExistence type="predicted"/>
<dbReference type="RefSeq" id="WP_164354391.1">
    <property type="nucleotide sequence ID" value="NZ_JAABNT010000008.1"/>
</dbReference>
<feature type="domain" description="N-acetyltransferase" evidence="1">
    <location>
        <begin position="27"/>
        <end position="178"/>
    </location>
</feature>
<dbReference type="PROSITE" id="PS51186">
    <property type="entry name" value="GNAT"/>
    <property type="match status" value="1"/>
</dbReference>
<protein>
    <submittedName>
        <fullName evidence="2">GNAT family N-acetyltransferase</fullName>
    </submittedName>
</protein>
<comment type="caution">
    <text evidence="2">The sequence shown here is derived from an EMBL/GenBank/DDBJ whole genome shotgun (WGS) entry which is preliminary data.</text>
</comment>
<keyword evidence="3" id="KW-1185">Reference proteome</keyword>
<dbReference type="CDD" id="cd04301">
    <property type="entry name" value="NAT_SF"/>
    <property type="match status" value="1"/>
</dbReference>
<dbReference type="InterPro" id="IPR000182">
    <property type="entry name" value="GNAT_dom"/>
</dbReference>
<dbReference type="InterPro" id="IPR016181">
    <property type="entry name" value="Acyl_CoA_acyltransferase"/>
</dbReference>
<dbReference type="AlphaFoldDB" id="A0A6P0CC39"/>
<evidence type="ECO:0000313" key="3">
    <source>
        <dbReference type="Proteomes" id="UP000468591"/>
    </source>
</evidence>
<dbReference type="GO" id="GO:0016747">
    <property type="term" value="F:acyltransferase activity, transferring groups other than amino-acyl groups"/>
    <property type="evidence" value="ECO:0007669"/>
    <property type="project" value="InterPro"/>
</dbReference>
<dbReference type="PANTHER" id="PTHR43415">
    <property type="entry name" value="SPERMIDINE N(1)-ACETYLTRANSFERASE"/>
    <property type="match status" value="1"/>
</dbReference>
<keyword evidence="2" id="KW-0808">Transferase</keyword>
<evidence type="ECO:0000313" key="2">
    <source>
        <dbReference type="EMBL" id="NEK23467.1"/>
    </source>
</evidence>
<dbReference type="Gene3D" id="3.40.630.30">
    <property type="match status" value="1"/>
</dbReference>
<dbReference type="Pfam" id="PF13302">
    <property type="entry name" value="Acetyltransf_3"/>
    <property type="match status" value="1"/>
</dbReference>
<sequence>MQTTFSRPTLTDGPVRLRAPRAEDAAARFKLGNTPEIHHMFGADPATVQPITKAHATSWLHAQEVEPLAWVIEYRKRLIGALRLHSLVPHDSRASLAIGILNPKMLGKGIGTRAIRLIADHAFGPLGLHRLTVRVLDYNKRAIAAYKKVGFKLEGIEREAARVGERWHDDVIMGLLASDLKGDGAS</sequence>
<evidence type="ECO:0000259" key="1">
    <source>
        <dbReference type="PROSITE" id="PS51186"/>
    </source>
</evidence>
<gene>
    <name evidence="2" type="ORF">GV827_13755</name>
</gene>
<accession>A0A6P0CC39</accession>
<organism evidence="2 3">
    <name type="scientific">Sulfitobacter sediminilitoris</name>
    <dbReference type="NCBI Taxonomy" id="2698830"/>
    <lineage>
        <taxon>Bacteria</taxon>
        <taxon>Pseudomonadati</taxon>
        <taxon>Pseudomonadota</taxon>
        <taxon>Alphaproteobacteria</taxon>
        <taxon>Rhodobacterales</taxon>
        <taxon>Roseobacteraceae</taxon>
        <taxon>Sulfitobacter</taxon>
    </lineage>
</organism>